<dbReference type="Pfam" id="PF00196">
    <property type="entry name" value="GerE"/>
    <property type="match status" value="1"/>
</dbReference>
<dbReference type="AlphaFoldDB" id="A0A3A5JZP5"/>
<organism evidence="3 4">
    <name type="scientific">Buttiauxella izardii</name>
    <dbReference type="NCBI Taxonomy" id="82991"/>
    <lineage>
        <taxon>Bacteria</taxon>
        <taxon>Pseudomonadati</taxon>
        <taxon>Pseudomonadota</taxon>
        <taxon>Gammaproteobacteria</taxon>
        <taxon>Enterobacterales</taxon>
        <taxon>Enterobacteriaceae</taxon>
        <taxon>Buttiauxella</taxon>
    </lineage>
</organism>
<proteinExistence type="predicted"/>
<dbReference type="GO" id="GO:0003677">
    <property type="term" value="F:DNA binding"/>
    <property type="evidence" value="ECO:0007669"/>
    <property type="project" value="UniProtKB-KW"/>
</dbReference>
<dbReference type="InterPro" id="IPR016032">
    <property type="entry name" value="Sig_transdc_resp-reg_C-effctor"/>
</dbReference>
<comment type="caution">
    <text evidence="3">The sequence shown here is derived from an EMBL/GenBank/DDBJ whole genome shotgun (WGS) entry which is preliminary data.</text>
</comment>
<dbReference type="InterPro" id="IPR000792">
    <property type="entry name" value="Tscrpt_reg_LuxR_C"/>
</dbReference>
<dbReference type="Proteomes" id="UP000276295">
    <property type="component" value="Unassembled WGS sequence"/>
</dbReference>
<name>A0A3A5JZP5_9ENTR</name>
<gene>
    <name evidence="3" type="ORF">D6029_00040</name>
</gene>
<sequence>MLIIAFDDANRMYRQGMEHLLQQLPLEGADGQIEYQPLTKNNAKDADVVVKSFVQGEEFLCLPIFKFRNKTGMIIGLYEGDKTPYHSDLPLCISNVVFVSRKEPLSKTRERVIQTWKERNEVESNQSYMKCLKCKCRKLTSQQYAIIKYMLDGKDIQDIADLLDISAKTVSAHKRMIMAKFNLNSDYELLQLFNKYKVQLSLASHL</sequence>
<dbReference type="GO" id="GO:0006355">
    <property type="term" value="P:regulation of DNA-templated transcription"/>
    <property type="evidence" value="ECO:0007669"/>
    <property type="project" value="InterPro"/>
</dbReference>
<reference evidence="3 4" key="1">
    <citation type="submission" date="2018-09" db="EMBL/GenBank/DDBJ databases">
        <title>Draft genome sequence of Buttiauxella izardii CCUG 35510T.</title>
        <authorList>
            <person name="Salva-Serra F."/>
            <person name="Marathe N."/>
            <person name="Moore E."/>
            <person name="Stadler-Svensson L."/>
            <person name="Engstrom-Jakobsson H."/>
        </authorList>
    </citation>
    <scope>NUCLEOTIDE SEQUENCE [LARGE SCALE GENOMIC DNA]</scope>
    <source>
        <strain evidence="3 4">CCUG 35510</strain>
    </source>
</reference>
<dbReference type="EMBL" id="QZWH01000001">
    <property type="protein sequence ID" value="RJT27897.1"/>
    <property type="molecule type" value="Genomic_DNA"/>
</dbReference>
<dbReference type="SMART" id="SM00421">
    <property type="entry name" value="HTH_LUXR"/>
    <property type="match status" value="1"/>
</dbReference>
<evidence type="ECO:0000313" key="3">
    <source>
        <dbReference type="EMBL" id="RJT27897.1"/>
    </source>
</evidence>
<dbReference type="SUPFAM" id="SSF46894">
    <property type="entry name" value="C-terminal effector domain of the bipartite response regulators"/>
    <property type="match status" value="1"/>
</dbReference>
<evidence type="ECO:0000259" key="2">
    <source>
        <dbReference type="PROSITE" id="PS50043"/>
    </source>
</evidence>
<accession>A0A3A5JZP5</accession>
<keyword evidence="4" id="KW-1185">Reference proteome</keyword>
<feature type="domain" description="HTH luxR-type" evidence="2">
    <location>
        <begin position="132"/>
        <end position="197"/>
    </location>
</feature>
<dbReference type="PRINTS" id="PR00038">
    <property type="entry name" value="HTHLUXR"/>
</dbReference>
<evidence type="ECO:0000256" key="1">
    <source>
        <dbReference type="ARBA" id="ARBA00023125"/>
    </source>
</evidence>
<dbReference type="PROSITE" id="PS50043">
    <property type="entry name" value="HTH_LUXR_2"/>
    <property type="match status" value="1"/>
</dbReference>
<evidence type="ECO:0000313" key="4">
    <source>
        <dbReference type="Proteomes" id="UP000276295"/>
    </source>
</evidence>
<keyword evidence="1" id="KW-0238">DNA-binding</keyword>
<dbReference type="OrthoDB" id="6547505at2"/>
<dbReference type="InterPro" id="IPR036388">
    <property type="entry name" value="WH-like_DNA-bd_sf"/>
</dbReference>
<dbReference type="Gene3D" id="1.10.10.10">
    <property type="entry name" value="Winged helix-like DNA-binding domain superfamily/Winged helix DNA-binding domain"/>
    <property type="match status" value="1"/>
</dbReference>
<protein>
    <submittedName>
        <fullName evidence="3">LuxR family transcriptional regulator</fullName>
    </submittedName>
</protein>
<dbReference type="CDD" id="cd06170">
    <property type="entry name" value="LuxR_C_like"/>
    <property type="match status" value="1"/>
</dbReference>
<dbReference type="RefSeq" id="WP_120062741.1">
    <property type="nucleotide sequence ID" value="NZ_QZWH01000001.1"/>
</dbReference>